<dbReference type="GO" id="GO:0031177">
    <property type="term" value="F:phosphopantetheine binding"/>
    <property type="evidence" value="ECO:0007669"/>
    <property type="project" value="InterPro"/>
</dbReference>
<feature type="domain" description="Ketosynthase family 3 (KS3)" evidence="11">
    <location>
        <begin position="1128"/>
        <end position="1556"/>
    </location>
</feature>
<dbReference type="InterPro" id="IPR016035">
    <property type="entry name" value="Acyl_Trfase/lysoPLipase"/>
</dbReference>
<evidence type="ECO:0000256" key="5">
    <source>
        <dbReference type="ARBA" id="ARBA00022832"/>
    </source>
</evidence>
<evidence type="ECO:0000256" key="2">
    <source>
        <dbReference type="ARBA" id="ARBA00022450"/>
    </source>
</evidence>
<dbReference type="PROSITE" id="PS00606">
    <property type="entry name" value="KS3_1"/>
    <property type="match status" value="1"/>
</dbReference>
<dbReference type="SUPFAM" id="SSF47336">
    <property type="entry name" value="ACP-like"/>
    <property type="match status" value="1"/>
</dbReference>
<dbReference type="GO" id="GO:0009366">
    <property type="term" value="C:enterobactin synthetase complex"/>
    <property type="evidence" value="ECO:0007669"/>
    <property type="project" value="TreeGrafter"/>
</dbReference>
<dbReference type="Pfam" id="PF22621">
    <property type="entry name" value="CurL-like_PKS_C"/>
    <property type="match status" value="1"/>
</dbReference>
<dbReference type="GO" id="GO:0043041">
    <property type="term" value="P:amino acid activation for nonribosomal peptide biosynthetic process"/>
    <property type="evidence" value="ECO:0007669"/>
    <property type="project" value="TreeGrafter"/>
</dbReference>
<evidence type="ECO:0000259" key="10">
    <source>
        <dbReference type="PROSITE" id="PS50075"/>
    </source>
</evidence>
<gene>
    <name evidence="12" type="ORF">EPA93_15885</name>
</gene>
<evidence type="ECO:0000256" key="7">
    <source>
        <dbReference type="ARBA" id="ARBA00023268"/>
    </source>
</evidence>
<dbReference type="InterPro" id="IPR010071">
    <property type="entry name" value="AA_adenyl_dom"/>
</dbReference>
<dbReference type="InterPro" id="IPR045851">
    <property type="entry name" value="AMP-bd_C_sf"/>
</dbReference>
<dbReference type="PANTHER" id="PTHR45527">
    <property type="entry name" value="NONRIBOSOMAL PEPTIDE SYNTHETASE"/>
    <property type="match status" value="1"/>
</dbReference>
<feature type="region of interest" description="Disordered" evidence="9">
    <location>
        <begin position="1105"/>
        <end position="1126"/>
    </location>
</feature>
<comment type="similarity">
    <text evidence="8">In the C-terminal section; belongs to the NRP synthetase family.</text>
</comment>
<dbReference type="Gene3D" id="3.30.559.30">
    <property type="entry name" value="Nonribosomal peptide synthetase, condensation domain"/>
    <property type="match status" value="1"/>
</dbReference>
<dbReference type="Gene3D" id="3.40.50.980">
    <property type="match status" value="2"/>
</dbReference>
<dbReference type="InterPro" id="IPR014043">
    <property type="entry name" value="Acyl_transferase_dom"/>
</dbReference>
<keyword evidence="13" id="KW-1185">Reference proteome</keyword>
<dbReference type="SMART" id="SM00823">
    <property type="entry name" value="PKS_PP"/>
    <property type="match status" value="1"/>
</dbReference>
<dbReference type="GO" id="GO:0006633">
    <property type="term" value="P:fatty acid biosynthetic process"/>
    <property type="evidence" value="ECO:0007669"/>
    <property type="project" value="InterPro"/>
</dbReference>
<dbReference type="InterPro" id="IPR020845">
    <property type="entry name" value="AMP-binding_CS"/>
</dbReference>
<dbReference type="Proteomes" id="UP000290365">
    <property type="component" value="Chromosome"/>
</dbReference>
<dbReference type="Gene3D" id="1.10.1200.10">
    <property type="entry name" value="ACP-like"/>
    <property type="match status" value="1"/>
</dbReference>
<dbReference type="InterPro" id="IPR023213">
    <property type="entry name" value="CAT-like_dom_sf"/>
</dbReference>
<dbReference type="Gene3D" id="3.40.366.10">
    <property type="entry name" value="Malonyl-Coenzyme A Acyl Carrier Protein, domain 2"/>
    <property type="match status" value="1"/>
</dbReference>
<evidence type="ECO:0000256" key="4">
    <source>
        <dbReference type="ARBA" id="ARBA00022679"/>
    </source>
</evidence>
<dbReference type="SUPFAM" id="SSF56801">
    <property type="entry name" value="Acetyl-CoA synthetase-like"/>
    <property type="match status" value="1"/>
</dbReference>
<dbReference type="Gene3D" id="3.30.300.30">
    <property type="match status" value="1"/>
</dbReference>
<dbReference type="FunFam" id="3.40.50.980:FF:000001">
    <property type="entry name" value="Non-ribosomal peptide synthetase"/>
    <property type="match status" value="1"/>
</dbReference>
<dbReference type="GO" id="GO:0009239">
    <property type="term" value="P:enterobactin biosynthetic process"/>
    <property type="evidence" value="ECO:0007669"/>
    <property type="project" value="TreeGrafter"/>
</dbReference>
<accession>A0A4P6JQ73</accession>
<keyword evidence="7" id="KW-0511">Multifunctional enzyme</keyword>
<dbReference type="Pfam" id="PF02801">
    <property type="entry name" value="Ketoacyl-synt_C"/>
    <property type="match status" value="1"/>
</dbReference>
<evidence type="ECO:0000313" key="12">
    <source>
        <dbReference type="EMBL" id="QBD77393.1"/>
    </source>
</evidence>
<dbReference type="CDD" id="cd19531">
    <property type="entry name" value="LCL_NRPS-like"/>
    <property type="match status" value="1"/>
</dbReference>
<keyword evidence="5" id="KW-0276">Fatty acid metabolism</keyword>
<dbReference type="SUPFAM" id="SSF52777">
    <property type="entry name" value="CoA-dependent acyltransferases"/>
    <property type="match status" value="2"/>
</dbReference>
<protein>
    <submittedName>
        <fullName evidence="12">Amino acid adenylation domain-containing protein</fullName>
    </submittedName>
</protein>
<dbReference type="Gene3D" id="3.30.70.3290">
    <property type="match status" value="1"/>
</dbReference>
<keyword evidence="6" id="KW-0443">Lipid metabolism</keyword>
<dbReference type="SMART" id="SM00827">
    <property type="entry name" value="PKS_AT"/>
    <property type="match status" value="1"/>
</dbReference>
<evidence type="ECO:0000256" key="8">
    <source>
        <dbReference type="ARBA" id="ARBA00029443"/>
    </source>
</evidence>
<evidence type="ECO:0000256" key="1">
    <source>
        <dbReference type="ARBA" id="ARBA00001957"/>
    </source>
</evidence>
<evidence type="ECO:0000259" key="11">
    <source>
        <dbReference type="PROSITE" id="PS52004"/>
    </source>
</evidence>
<dbReference type="GO" id="GO:0047527">
    <property type="term" value="F:2,3-dihydroxybenzoate-serine ligase activity"/>
    <property type="evidence" value="ECO:0007669"/>
    <property type="project" value="TreeGrafter"/>
</dbReference>
<evidence type="ECO:0000256" key="3">
    <source>
        <dbReference type="ARBA" id="ARBA00022553"/>
    </source>
</evidence>
<dbReference type="Gene3D" id="3.40.47.10">
    <property type="match status" value="1"/>
</dbReference>
<feature type="domain" description="Carrier" evidence="10">
    <location>
        <begin position="1029"/>
        <end position="1105"/>
    </location>
</feature>
<dbReference type="InterPro" id="IPR014031">
    <property type="entry name" value="Ketoacyl_synth_C"/>
</dbReference>
<dbReference type="InterPro" id="IPR014030">
    <property type="entry name" value="Ketoacyl_synth_N"/>
</dbReference>
<dbReference type="InterPro" id="IPR001242">
    <property type="entry name" value="Condensation_dom"/>
</dbReference>
<dbReference type="GO" id="GO:0004315">
    <property type="term" value="F:3-oxoacyl-[acyl-carrier-protein] synthase activity"/>
    <property type="evidence" value="ECO:0007669"/>
    <property type="project" value="InterPro"/>
</dbReference>
<dbReference type="Pfam" id="PF13193">
    <property type="entry name" value="AMP-binding_C"/>
    <property type="match status" value="1"/>
</dbReference>
<organism evidence="12 13">
    <name type="scientific">Ktedonosporobacter rubrisoli</name>
    <dbReference type="NCBI Taxonomy" id="2509675"/>
    <lineage>
        <taxon>Bacteria</taxon>
        <taxon>Bacillati</taxon>
        <taxon>Chloroflexota</taxon>
        <taxon>Ktedonobacteria</taxon>
        <taxon>Ktedonobacterales</taxon>
        <taxon>Ktedonosporobacteraceae</taxon>
        <taxon>Ktedonosporobacter</taxon>
    </lineage>
</organism>
<dbReference type="SUPFAM" id="SSF52151">
    <property type="entry name" value="FabD/lysophospholipase-like"/>
    <property type="match status" value="1"/>
</dbReference>
<dbReference type="NCBIfam" id="TIGR01733">
    <property type="entry name" value="AA-adenyl-dom"/>
    <property type="match status" value="1"/>
</dbReference>
<dbReference type="InterPro" id="IPR000873">
    <property type="entry name" value="AMP-dep_synth/lig_dom"/>
</dbReference>
<dbReference type="SUPFAM" id="SSF53901">
    <property type="entry name" value="Thiolase-like"/>
    <property type="match status" value="1"/>
</dbReference>
<dbReference type="Pfam" id="PF00668">
    <property type="entry name" value="Condensation"/>
    <property type="match status" value="1"/>
</dbReference>
<evidence type="ECO:0000256" key="6">
    <source>
        <dbReference type="ARBA" id="ARBA00023098"/>
    </source>
</evidence>
<dbReference type="InterPro" id="IPR036736">
    <property type="entry name" value="ACP-like_sf"/>
</dbReference>
<dbReference type="InterPro" id="IPR018201">
    <property type="entry name" value="Ketoacyl_synth_AS"/>
</dbReference>
<reference evidence="12 13" key="1">
    <citation type="submission" date="2019-01" db="EMBL/GenBank/DDBJ databases">
        <title>Ktedonosporobacter rubrisoli SCAWS-G2.</title>
        <authorList>
            <person name="Huang Y."/>
            <person name="Yan B."/>
        </authorList>
    </citation>
    <scope>NUCLEOTIDE SEQUENCE [LARGE SCALE GENOMIC DNA]</scope>
    <source>
        <strain evidence="12 13">SCAWS-G2</strain>
    </source>
</reference>
<dbReference type="Gene3D" id="3.30.70.250">
    <property type="entry name" value="Malonyl-CoA ACP transacylase, ACP-binding"/>
    <property type="match status" value="1"/>
</dbReference>
<dbReference type="GO" id="GO:0005829">
    <property type="term" value="C:cytosol"/>
    <property type="evidence" value="ECO:0007669"/>
    <property type="project" value="TreeGrafter"/>
</dbReference>
<dbReference type="PANTHER" id="PTHR45527:SF1">
    <property type="entry name" value="FATTY ACID SYNTHASE"/>
    <property type="match status" value="1"/>
</dbReference>
<evidence type="ECO:0000313" key="13">
    <source>
        <dbReference type="Proteomes" id="UP000290365"/>
    </source>
</evidence>
<dbReference type="PROSITE" id="PS50075">
    <property type="entry name" value="CARRIER"/>
    <property type="match status" value="1"/>
</dbReference>
<dbReference type="SMART" id="SM00825">
    <property type="entry name" value="PKS_KS"/>
    <property type="match status" value="1"/>
</dbReference>
<dbReference type="Gene3D" id="2.30.38.10">
    <property type="entry name" value="Luciferase, Domain 3"/>
    <property type="match status" value="1"/>
</dbReference>
<dbReference type="Pfam" id="PF00698">
    <property type="entry name" value="Acyl_transf_1"/>
    <property type="match status" value="1"/>
</dbReference>
<dbReference type="InterPro" id="IPR020806">
    <property type="entry name" value="PKS_PP-bd"/>
</dbReference>
<dbReference type="InterPro" id="IPR016039">
    <property type="entry name" value="Thiolase-like"/>
</dbReference>
<dbReference type="PROSITE" id="PS00455">
    <property type="entry name" value="AMP_BINDING"/>
    <property type="match status" value="1"/>
</dbReference>
<sequence>MRILIDFLQLWPRLLMKKDFPMKSDHTEKITQQEKRHLLLKALQEKAGANDVVHPLSLFQEGLFFLSQLQPENVQYNMPHSLRLRGTLRPEVLERSIQEIVRRHAPLRTLFTFSDAGEPQQVIQPFQPAKLRTIDLSFLSAAQAEQRARQIIQEESVHVFRLAKETPFRCLLLRLHEQEHWFFFVVHHLVFDLLSLEVFLKELEILYRAFLQGQTSPLPELALSYPGFARWQRQQLHSDEFAAQLAYWKEQLGGELPHLTLPTDFPWAAQSSEKGGLYTFSLPEELLGQLKVLARQEGTTLFMSLLACFAILLARYSQQDDLCIATPAAIRKRAEMVPLIGLLINTLILRLDLTGEPGFRDLLKRVKQTALDAYSRQDVPFSRIVEAVHPERMANSVSLFQTLFSVEDAPIPFALPDLTCTLHDHQHETAKTDLSLSIQEEASGLTAIFEYRSDLFQTATIERMAQHFTNLLTAIVAEPERPISTLPMLSQQELSTYTLAWNATLLDYPRHLLVPEMILQQARRTPEALAVVGTFHQLTYRELTTQAWQLAVQLQALGVGPNMLVGVCLERSPELIVAQLAILLAGGAYLPLDPTLPTQRLRWLLEDAGVIAVLTQKGLRARLAKEGLPVLSLDSSAQKESSQLEQIALPALALSQPEHLAYVIYTSGSTGVPKGVEITHANLAYITAAVQEIYHITAGERCSHMAGLGFDVSVMETWPPLTAGASLWLVDEQKRLSPSHLRDWLLHEQIAVSWVSTLVAEELLKLAWPAQAALRAMDTGGDALHLYPPAGLPFQLFNTYGPTEATVIATAALIEPGDPLDEHRQAPPIGRPLPNVHLYVLDRFQQPVPPGVVGELFIGGEGVARGYRGHPEWTSERFIELALPGLPVERVYRSGDLVRYRSDGQLEFLGRKDTQVKLRGFRIELGEIEASLLRHPALHEAIVLTHEITPGDFHLAAFLVAEREAAPSPADLRLFLQRSLPTYMLPTHYILIDSLPLTPGGKVDRRALAASLKAPSGASPARLDAPTQLSDTYLEQWLAALWGSLLASTDPVGLDENFFDLGGHSLLLLRVHEMIVKQTAIDIPLLDLFAYPTVRTLAGRLRELSAPGQDQSASAQEAQPASVPEQSETEIAIVGLAGRFPGANTLKEFWENLRTGVESISWFSRGELLEEGADPAELDHPDFVPAKGIIENADYFDAPLFGISPREAETLDPQQRILLECAWEALEHAGYNPESYPGRIGVYVGSSISTYLLNNLYHHKEQIKKVGMYQILLANNHDFLSTRLAYKLNLRGPAVTVQTACSTSLVAIHQACQSLLQGECELALAGGVSIQAPLKEGYLYQPGEIMSPDGHARAFDAQAGGTAAGTGAGLVVLKRLAQALRDGDTIHAIIKGSAINNDGAHKIGFTAPSSEGQAEAIERALSVAKVAPGSISYVEAHGTGTILGDPIEVRGLSKAFRARGEQAQGYCALGSVKTNIGHLDAAAGVAGLIKVVLMLQNKQLPPSLHFQQPNPKIDFAHSPFFVNTRLQPWQPREGLRRAGVNSLGVGGTNAYVILEEAPEEMRLEEGEQLPQLLVLSAQNQRSLQGNIQRLLEYVQQQGAALQLADLAYTLQVGRKAFSQRVALVGHSAEEFSQKLGKMRSQAGPRAETALERSPVFLFPGQGSQHVGMASELYRTQQLFRSQVDHCARLLEPVLGVDMRKILFAGDSERTVASQQLNETWLTQPALFVIEYGLARLWQSWGIVPRAMLGHSVGEYVAACLAEVFSLEDALNIIAIRGRLIQVCPRGTMLAVSLSEEEGRLWLSDEISLAAVNGPGRLFWLVQSPGLWKLPRN</sequence>
<dbReference type="Pfam" id="PF00109">
    <property type="entry name" value="ketoacyl-synt"/>
    <property type="match status" value="1"/>
</dbReference>
<name>A0A4P6JQ73_KTERU</name>
<dbReference type="Pfam" id="PF00501">
    <property type="entry name" value="AMP-binding"/>
    <property type="match status" value="1"/>
</dbReference>
<comment type="cofactor">
    <cofactor evidence="1">
        <name>pantetheine 4'-phosphate</name>
        <dbReference type="ChEBI" id="CHEBI:47942"/>
    </cofactor>
</comment>
<feature type="compositionally biased region" description="Low complexity" evidence="9">
    <location>
        <begin position="1109"/>
        <end position="1122"/>
    </location>
</feature>
<dbReference type="FunFam" id="3.40.47.10:FF:000042">
    <property type="entry name" value="Polyketide synthase Pks13"/>
    <property type="match status" value="1"/>
</dbReference>
<dbReference type="Gene3D" id="3.30.559.10">
    <property type="entry name" value="Chloramphenicol acetyltransferase-like domain"/>
    <property type="match status" value="1"/>
</dbReference>
<dbReference type="InterPro" id="IPR025110">
    <property type="entry name" value="AMP-bd_C"/>
</dbReference>
<keyword evidence="2" id="KW-0596">Phosphopantetheine</keyword>
<dbReference type="CDD" id="cd05930">
    <property type="entry name" value="A_NRPS"/>
    <property type="match status" value="1"/>
</dbReference>
<dbReference type="OrthoDB" id="499075at2"/>
<dbReference type="InterPro" id="IPR009081">
    <property type="entry name" value="PP-bd_ACP"/>
</dbReference>
<dbReference type="InterPro" id="IPR020841">
    <property type="entry name" value="PKS_Beta-ketoAc_synthase_dom"/>
</dbReference>
<dbReference type="InterPro" id="IPR001227">
    <property type="entry name" value="Ac_transferase_dom_sf"/>
</dbReference>
<dbReference type="KEGG" id="kbs:EPA93_15885"/>
<proteinExistence type="inferred from homology"/>
<keyword evidence="4" id="KW-0808">Transferase</keyword>
<keyword evidence="3" id="KW-0597">Phosphoprotein</keyword>
<dbReference type="CDD" id="cd00833">
    <property type="entry name" value="PKS"/>
    <property type="match status" value="1"/>
</dbReference>
<dbReference type="PROSITE" id="PS52004">
    <property type="entry name" value="KS3_2"/>
    <property type="match status" value="1"/>
</dbReference>
<dbReference type="Pfam" id="PF00550">
    <property type="entry name" value="PP-binding"/>
    <property type="match status" value="1"/>
</dbReference>
<evidence type="ECO:0000256" key="9">
    <source>
        <dbReference type="SAM" id="MobiDB-lite"/>
    </source>
</evidence>
<dbReference type="EMBL" id="CP035758">
    <property type="protein sequence ID" value="QBD77393.1"/>
    <property type="molecule type" value="Genomic_DNA"/>
</dbReference>